<dbReference type="RefSeq" id="WP_189092017.1">
    <property type="nucleotide sequence ID" value="NZ_BMQL01000027.1"/>
</dbReference>
<dbReference type="AlphaFoldDB" id="A0A918F9D4"/>
<name>A0A918F9D4_9DEIO</name>
<comment type="caution">
    <text evidence="1">The sequence shown here is derived from an EMBL/GenBank/DDBJ whole genome shotgun (WGS) entry which is preliminary data.</text>
</comment>
<dbReference type="Gene3D" id="3.20.20.410">
    <property type="entry name" value="Protein of unknown function UPF0759"/>
    <property type="match status" value="1"/>
</dbReference>
<sequence length="276" mass="31242">MKVYIGTGGYSNDDWLGLLYEPGTKSADYLEVYSHAFDAVELNSSFYGIPGLKAFEGMARKSGGRTRFTVKLHQVFTHARKPEDSDFDRMLQSPEPLREAGVMGPYIAQFPYSFHRTPENRQYLLQLAERFAGHELAVELRHGSWDRPEVRAGMSEYGLLWVSPDYPPVGGMPEPQLHITGEVGYLRLHGRNKGSWWEGGSAAERHDYSYSRDELDGWAEQIAAVAEETEELYILFENTTRGHALRNIPVLREVLLARGVPVKVPSPREQNTGRLL</sequence>
<dbReference type="Pfam" id="PF01904">
    <property type="entry name" value="DUF72"/>
    <property type="match status" value="1"/>
</dbReference>
<dbReference type="InterPro" id="IPR036520">
    <property type="entry name" value="UPF0759_sf"/>
</dbReference>
<evidence type="ECO:0000313" key="2">
    <source>
        <dbReference type="Proteomes" id="UP000603865"/>
    </source>
</evidence>
<reference evidence="1" key="1">
    <citation type="journal article" date="2014" name="Int. J. Syst. Evol. Microbiol.">
        <title>Complete genome sequence of Corynebacterium casei LMG S-19264T (=DSM 44701T), isolated from a smear-ripened cheese.</title>
        <authorList>
            <consortium name="US DOE Joint Genome Institute (JGI-PGF)"/>
            <person name="Walter F."/>
            <person name="Albersmeier A."/>
            <person name="Kalinowski J."/>
            <person name="Ruckert C."/>
        </authorList>
    </citation>
    <scope>NUCLEOTIDE SEQUENCE</scope>
    <source>
        <strain evidence="1">JCM 31311</strain>
    </source>
</reference>
<dbReference type="EMBL" id="BMQL01000027">
    <property type="protein sequence ID" value="GGR21581.1"/>
    <property type="molecule type" value="Genomic_DNA"/>
</dbReference>
<gene>
    <name evidence="1" type="ORF">GCM10008957_37290</name>
</gene>
<reference evidence="1" key="2">
    <citation type="submission" date="2020-09" db="EMBL/GenBank/DDBJ databases">
        <authorList>
            <person name="Sun Q."/>
            <person name="Ohkuma M."/>
        </authorList>
    </citation>
    <scope>NUCLEOTIDE SEQUENCE</scope>
    <source>
        <strain evidence="1">JCM 31311</strain>
    </source>
</reference>
<dbReference type="PANTHER" id="PTHR30348:SF13">
    <property type="entry name" value="UPF0759 PROTEIN YUNF"/>
    <property type="match status" value="1"/>
</dbReference>
<keyword evidence="2" id="KW-1185">Reference proteome</keyword>
<evidence type="ECO:0000313" key="1">
    <source>
        <dbReference type="EMBL" id="GGR21581.1"/>
    </source>
</evidence>
<dbReference type="Proteomes" id="UP000603865">
    <property type="component" value="Unassembled WGS sequence"/>
</dbReference>
<dbReference type="InterPro" id="IPR002763">
    <property type="entry name" value="DUF72"/>
</dbReference>
<accession>A0A918F9D4</accession>
<protein>
    <recommendedName>
        <fullName evidence="3">DUF72 domain-containing protein</fullName>
    </recommendedName>
</protein>
<dbReference type="PANTHER" id="PTHR30348">
    <property type="entry name" value="UNCHARACTERIZED PROTEIN YECE"/>
    <property type="match status" value="1"/>
</dbReference>
<organism evidence="1 2">
    <name type="scientific">Deinococcus ruber</name>
    <dbReference type="NCBI Taxonomy" id="1848197"/>
    <lineage>
        <taxon>Bacteria</taxon>
        <taxon>Thermotogati</taxon>
        <taxon>Deinococcota</taxon>
        <taxon>Deinococci</taxon>
        <taxon>Deinococcales</taxon>
        <taxon>Deinococcaceae</taxon>
        <taxon>Deinococcus</taxon>
    </lineage>
</organism>
<dbReference type="SUPFAM" id="SSF117396">
    <property type="entry name" value="TM1631-like"/>
    <property type="match status" value="1"/>
</dbReference>
<proteinExistence type="predicted"/>
<evidence type="ECO:0008006" key="3">
    <source>
        <dbReference type="Google" id="ProtNLM"/>
    </source>
</evidence>